<dbReference type="AlphaFoldDB" id="B9UNP1"/>
<dbReference type="Pfam" id="PF23282">
    <property type="entry name" value="WHD_ROQ1"/>
    <property type="match status" value="1"/>
</dbReference>
<dbReference type="Gene3D" id="3.40.50.300">
    <property type="entry name" value="P-loop containing nucleotide triphosphate hydrolases"/>
    <property type="match status" value="1"/>
</dbReference>
<dbReference type="SUPFAM" id="SSF52540">
    <property type="entry name" value="P-loop containing nucleoside triphosphate hydrolases"/>
    <property type="match status" value="1"/>
</dbReference>
<evidence type="ECO:0000256" key="1">
    <source>
        <dbReference type="ARBA" id="ARBA00022614"/>
    </source>
</evidence>
<dbReference type="GO" id="GO:0043531">
    <property type="term" value="F:ADP binding"/>
    <property type="evidence" value="ECO:0007669"/>
    <property type="project" value="InterPro"/>
</dbReference>
<proteinExistence type="predicted"/>
<sequence length="260" mass="29488">SSIYDEISSKFDGCCFVKNIRDESSKNGLEKLQEIILSSVLKKKQVNVIWRVEEGRQVIMDRLCHRKVLIVLDDVDQLDQLKALAGSHNWFGEGSRIIITTRDEHLLNAHKVNVMHSISLLNDDEAIKLLRKHACLDYRPMEGIEDYEQLSKEVVFYAGGLPLALTVLGSFLCDKNINEWRSALARLKEIPNDNIIETLKISFDGLTRADKHLFLDIACFFRSVKKDTAMEMLNACGFHSVIGVKVLIQKALITISEDGE</sequence>
<dbReference type="Gene3D" id="1.10.8.430">
    <property type="entry name" value="Helical domain of apoptotic protease-activating factors"/>
    <property type="match status" value="1"/>
</dbReference>
<dbReference type="InterPro" id="IPR044974">
    <property type="entry name" value="Disease_R_plants"/>
</dbReference>
<feature type="non-terminal residue" evidence="5">
    <location>
        <position position="260"/>
    </location>
</feature>
<dbReference type="InterPro" id="IPR002182">
    <property type="entry name" value="NB-ARC"/>
</dbReference>
<dbReference type="InterPro" id="IPR027417">
    <property type="entry name" value="P-loop_NTPase"/>
</dbReference>
<dbReference type="InterPro" id="IPR058192">
    <property type="entry name" value="WHD_ROQ1-like"/>
</dbReference>
<organism evidence="5">
    <name type="scientific">Lactuca sativa</name>
    <name type="common">Garden lettuce</name>
    <dbReference type="NCBI Taxonomy" id="4236"/>
    <lineage>
        <taxon>Eukaryota</taxon>
        <taxon>Viridiplantae</taxon>
        <taxon>Streptophyta</taxon>
        <taxon>Embryophyta</taxon>
        <taxon>Tracheophyta</taxon>
        <taxon>Spermatophyta</taxon>
        <taxon>Magnoliopsida</taxon>
        <taxon>eudicotyledons</taxon>
        <taxon>Gunneridae</taxon>
        <taxon>Pentapetalae</taxon>
        <taxon>asterids</taxon>
        <taxon>campanulids</taxon>
        <taxon>Asterales</taxon>
        <taxon>Asteraceae</taxon>
        <taxon>Cichorioideae</taxon>
        <taxon>Cichorieae</taxon>
        <taxon>Lactucinae</taxon>
        <taxon>Lactuca</taxon>
    </lineage>
</organism>
<evidence type="ECO:0000259" key="3">
    <source>
        <dbReference type="Pfam" id="PF00931"/>
    </source>
</evidence>
<keyword evidence="1" id="KW-0433">Leucine-rich repeat</keyword>
<dbReference type="InterPro" id="IPR042197">
    <property type="entry name" value="Apaf_helical"/>
</dbReference>
<feature type="domain" description="Disease resistance protein Roq1-like winged-helix" evidence="4">
    <location>
        <begin position="209"/>
        <end position="255"/>
    </location>
</feature>
<evidence type="ECO:0000259" key="4">
    <source>
        <dbReference type="Pfam" id="PF23282"/>
    </source>
</evidence>
<dbReference type="Pfam" id="PF00931">
    <property type="entry name" value="NB-ARC"/>
    <property type="match status" value="1"/>
</dbReference>
<feature type="non-terminal residue" evidence="5">
    <location>
        <position position="1"/>
    </location>
</feature>
<keyword evidence="2" id="KW-0677">Repeat</keyword>
<dbReference type="PRINTS" id="PR00364">
    <property type="entry name" value="DISEASERSIST"/>
</dbReference>
<dbReference type="PANTHER" id="PTHR11017:SF271">
    <property type="entry name" value="DISEASE RESISTANCE PROTEIN (TIR-NBS-LRR CLASS) FAMILY"/>
    <property type="match status" value="1"/>
</dbReference>
<protein>
    <submittedName>
        <fullName evidence="5">NBS-LRR resistance-like protein 4F</fullName>
    </submittedName>
</protein>
<accession>B9UNP1</accession>
<evidence type="ECO:0000256" key="2">
    <source>
        <dbReference type="ARBA" id="ARBA00022737"/>
    </source>
</evidence>
<dbReference type="EMBL" id="EU889305">
    <property type="protein sequence ID" value="ACM07710.1"/>
    <property type="molecule type" value="Genomic_DNA"/>
</dbReference>
<name>B9UNP1_LACSA</name>
<reference evidence="5" key="1">
    <citation type="journal article" date="2009" name="Theor. Appl. Genet.">
        <title>The genomic architecture of disease resistance in lettuce.</title>
        <authorList>
            <person name="McHale L.K."/>
            <person name="Truco M.J."/>
            <person name="Kozik A."/>
            <person name="Wroblewski T."/>
            <person name="Ochoa O.E."/>
            <person name="Lahre K.A."/>
            <person name="Knapp S.J."/>
            <person name="Michelmore R.W."/>
        </authorList>
    </citation>
    <scope>NUCLEOTIDE SEQUENCE</scope>
    <source>
        <strain evidence="5">LsatNBS19</strain>
    </source>
</reference>
<dbReference type="PANTHER" id="PTHR11017">
    <property type="entry name" value="LEUCINE-RICH REPEAT-CONTAINING PROTEIN"/>
    <property type="match status" value="1"/>
</dbReference>
<dbReference type="GO" id="GO:0006952">
    <property type="term" value="P:defense response"/>
    <property type="evidence" value="ECO:0007669"/>
    <property type="project" value="InterPro"/>
</dbReference>
<feature type="domain" description="NB-ARC" evidence="3">
    <location>
        <begin position="5"/>
        <end position="134"/>
    </location>
</feature>
<evidence type="ECO:0000313" key="5">
    <source>
        <dbReference type="EMBL" id="ACM07710.1"/>
    </source>
</evidence>